<keyword evidence="2" id="KW-0238">DNA-binding</keyword>
<reference evidence="5" key="1">
    <citation type="submission" date="2023-01" db="EMBL/GenBank/DDBJ databases">
        <title>Human gut microbiome strain richness.</title>
        <authorList>
            <person name="Chen-Liaw A."/>
        </authorList>
    </citation>
    <scope>NUCLEOTIDE SEQUENCE</scope>
    <source>
        <strain evidence="5">RTP21484st1_H11_RTP21484_190118</strain>
    </source>
</reference>
<dbReference type="PROSITE" id="PS01124">
    <property type="entry name" value="HTH_ARAC_FAMILY_2"/>
    <property type="match status" value="1"/>
</dbReference>
<dbReference type="InterPro" id="IPR009057">
    <property type="entry name" value="Homeodomain-like_sf"/>
</dbReference>
<feature type="domain" description="HTH araC/xylS-type" evidence="4">
    <location>
        <begin position="213"/>
        <end position="311"/>
    </location>
</feature>
<evidence type="ECO:0000256" key="3">
    <source>
        <dbReference type="ARBA" id="ARBA00023163"/>
    </source>
</evidence>
<accession>A0AAW6DF77</accession>
<dbReference type="InterPro" id="IPR018060">
    <property type="entry name" value="HTH_AraC"/>
</dbReference>
<dbReference type="Gene3D" id="2.60.120.10">
    <property type="entry name" value="Jelly Rolls"/>
    <property type="match status" value="1"/>
</dbReference>
<dbReference type="PANTHER" id="PTHR43280:SF28">
    <property type="entry name" value="HTH-TYPE TRANSCRIPTIONAL ACTIVATOR RHAS"/>
    <property type="match status" value="1"/>
</dbReference>
<dbReference type="Gene3D" id="1.10.10.60">
    <property type="entry name" value="Homeodomain-like"/>
    <property type="match status" value="2"/>
</dbReference>
<dbReference type="InterPro" id="IPR003313">
    <property type="entry name" value="AraC-bd"/>
</dbReference>
<dbReference type="AlphaFoldDB" id="A0AAW6DF77"/>
<dbReference type="RefSeq" id="WP_243039590.1">
    <property type="nucleotide sequence ID" value="NZ_JAQMLA010000083.1"/>
</dbReference>
<dbReference type="SUPFAM" id="SSF51215">
    <property type="entry name" value="Regulatory protein AraC"/>
    <property type="match status" value="1"/>
</dbReference>
<dbReference type="Pfam" id="PF12833">
    <property type="entry name" value="HTH_18"/>
    <property type="match status" value="1"/>
</dbReference>
<evidence type="ECO:0000259" key="4">
    <source>
        <dbReference type="PROSITE" id="PS01124"/>
    </source>
</evidence>
<dbReference type="InterPro" id="IPR014710">
    <property type="entry name" value="RmlC-like_jellyroll"/>
</dbReference>
<evidence type="ECO:0000313" key="5">
    <source>
        <dbReference type="EMBL" id="MDB8688420.1"/>
    </source>
</evidence>
<evidence type="ECO:0000256" key="1">
    <source>
        <dbReference type="ARBA" id="ARBA00023015"/>
    </source>
</evidence>
<dbReference type="Proteomes" id="UP001212160">
    <property type="component" value="Unassembled WGS sequence"/>
</dbReference>
<dbReference type="EMBL" id="JAQMLA010000083">
    <property type="protein sequence ID" value="MDB8688420.1"/>
    <property type="molecule type" value="Genomic_DNA"/>
</dbReference>
<dbReference type="PRINTS" id="PR00032">
    <property type="entry name" value="HTHARAC"/>
</dbReference>
<dbReference type="GO" id="GO:0043565">
    <property type="term" value="F:sequence-specific DNA binding"/>
    <property type="evidence" value="ECO:0007669"/>
    <property type="project" value="InterPro"/>
</dbReference>
<sequence>MKNTVLCDPEYASGKGVKNTHPHVSADMFPQKSMCIMPLYKASLSGALEELRSAGYHFSHHIHSSIEIYRILSGDCYMDIRSQTVHCTEGDFMMLLPDVMHSFYLNDKSDCSFQHIHFDPELFAGIVLENNGIQPVTLLHAILFNSRSYYYFRSDCIIDNTINKLISLYASSNSLFSAANINVSLIQLMLYILDKSEPPHSLTAPQRQNSYVAYTLNYIKEHYAKKIIQEDIANQLHISTRYLSKLFKSYMGLSFPHYINIYRINRSIELMPNHNLSLTDIALSVGFNDSQHYSKVFMKVVNASPSQYRKLIQK</sequence>
<dbReference type="SUPFAM" id="SSF46689">
    <property type="entry name" value="Homeodomain-like"/>
    <property type="match status" value="2"/>
</dbReference>
<dbReference type="InterPro" id="IPR037923">
    <property type="entry name" value="HTH-like"/>
</dbReference>
<keyword evidence="3" id="KW-0804">Transcription</keyword>
<dbReference type="Pfam" id="PF02311">
    <property type="entry name" value="AraC_binding"/>
    <property type="match status" value="1"/>
</dbReference>
<keyword evidence="1" id="KW-0805">Transcription regulation</keyword>
<dbReference type="SMART" id="SM00342">
    <property type="entry name" value="HTH_ARAC"/>
    <property type="match status" value="1"/>
</dbReference>
<dbReference type="InterPro" id="IPR020449">
    <property type="entry name" value="Tscrpt_reg_AraC-type_HTH"/>
</dbReference>
<comment type="caution">
    <text evidence="5">The sequence shown here is derived from an EMBL/GenBank/DDBJ whole genome shotgun (WGS) entry which is preliminary data.</text>
</comment>
<proteinExistence type="predicted"/>
<evidence type="ECO:0000256" key="2">
    <source>
        <dbReference type="ARBA" id="ARBA00023125"/>
    </source>
</evidence>
<name>A0AAW6DF77_MEDGN</name>
<gene>
    <name evidence="5" type="ORF">PNW85_17500</name>
</gene>
<dbReference type="GO" id="GO:0003700">
    <property type="term" value="F:DNA-binding transcription factor activity"/>
    <property type="evidence" value="ECO:0007669"/>
    <property type="project" value="InterPro"/>
</dbReference>
<dbReference type="PANTHER" id="PTHR43280">
    <property type="entry name" value="ARAC-FAMILY TRANSCRIPTIONAL REGULATOR"/>
    <property type="match status" value="1"/>
</dbReference>
<organism evidence="5 6">
    <name type="scientific">Mediterraneibacter gnavus</name>
    <name type="common">Ruminococcus gnavus</name>
    <dbReference type="NCBI Taxonomy" id="33038"/>
    <lineage>
        <taxon>Bacteria</taxon>
        <taxon>Bacillati</taxon>
        <taxon>Bacillota</taxon>
        <taxon>Clostridia</taxon>
        <taxon>Lachnospirales</taxon>
        <taxon>Lachnospiraceae</taxon>
        <taxon>Mediterraneibacter</taxon>
    </lineage>
</organism>
<protein>
    <submittedName>
        <fullName evidence="5">AraC family transcriptional regulator</fullName>
    </submittedName>
</protein>
<evidence type="ECO:0000313" key="6">
    <source>
        <dbReference type="Proteomes" id="UP001212160"/>
    </source>
</evidence>